<reference evidence="11 12" key="1">
    <citation type="submission" date="2014-01" db="EMBL/GenBank/DDBJ databases">
        <title>Roseivivax isoporae LMG 25204 Genome Sequencing.</title>
        <authorList>
            <person name="Lai Q."/>
            <person name="Li G."/>
            <person name="Shao Z."/>
        </authorList>
    </citation>
    <scope>NUCLEOTIDE SEQUENCE [LARGE SCALE GENOMIC DNA]</scope>
    <source>
        <strain evidence="11 12">LMG 25204</strain>
    </source>
</reference>
<evidence type="ECO:0000256" key="9">
    <source>
        <dbReference type="SAM" id="Phobius"/>
    </source>
</evidence>
<dbReference type="Proteomes" id="UP000023430">
    <property type="component" value="Unassembled WGS sequence"/>
</dbReference>
<evidence type="ECO:0000259" key="10">
    <source>
        <dbReference type="Pfam" id="PF02397"/>
    </source>
</evidence>
<keyword evidence="7 9" id="KW-0472">Membrane</keyword>
<dbReference type="STRING" id="1449351.RISW2_06565"/>
<keyword evidence="4" id="KW-0808">Transferase</keyword>
<comment type="subcellular location">
    <subcellularLocation>
        <location evidence="1">Cell membrane</location>
    </subcellularLocation>
</comment>
<dbReference type="AlphaFoldDB" id="X7F6N9"/>
<comment type="caution">
    <text evidence="11">The sequence shown here is derived from an EMBL/GenBank/DDBJ whole genome shotgun (WGS) entry which is preliminary data.</text>
</comment>
<evidence type="ECO:0000256" key="7">
    <source>
        <dbReference type="ARBA" id="ARBA00023136"/>
    </source>
</evidence>
<comment type="similarity">
    <text evidence="2">Belongs to the bacterial sugar transferase family.</text>
</comment>
<gene>
    <name evidence="11" type="ORF">RISW2_06565</name>
</gene>
<evidence type="ECO:0000256" key="3">
    <source>
        <dbReference type="ARBA" id="ARBA00022475"/>
    </source>
</evidence>
<keyword evidence="8" id="KW-0270">Exopolysaccharide synthesis</keyword>
<dbReference type="OrthoDB" id="9808602at2"/>
<name>X7F6N9_9RHOB</name>
<keyword evidence="5 9" id="KW-0812">Transmembrane</keyword>
<evidence type="ECO:0000256" key="8">
    <source>
        <dbReference type="ARBA" id="ARBA00023169"/>
    </source>
</evidence>
<evidence type="ECO:0000256" key="6">
    <source>
        <dbReference type="ARBA" id="ARBA00022989"/>
    </source>
</evidence>
<keyword evidence="6 9" id="KW-1133">Transmembrane helix</keyword>
<evidence type="ECO:0000256" key="1">
    <source>
        <dbReference type="ARBA" id="ARBA00004236"/>
    </source>
</evidence>
<evidence type="ECO:0000256" key="2">
    <source>
        <dbReference type="ARBA" id="ARBA00006464"/>
    </source>
</evidence>
<dbReference type="RefSeq" id="WP_043771823.1">
    <property type="nucleotide sequence ID" value="NZ_JAME01000018.1"/>
</dbReference>
<dbReference type="PANTHER" id="PTHR30576">
    <property type="entry name" value="COLANIC BIOSYNTHESIS UDP-GLUCOSE LIPID CARRIER TRANSFERASE"/>
    <property type="match status" value="1"/>
</dbReference>
<dbReference type="GO" id="GO:0005886">
    <property type="term" value="C:plasma membrane"/>
    <property type="evidence" value="ECO:0007669"/>
    <property type="project" value="UniProtKB-SubCell"/>
</dbReference>
<dbReference type="PANTHER" id="PTHR30576:SF4">
    <property type="entry name" value="UNDECAPRENYL-PHOSPHATE GALACTOSE PHOSPHOTRANSFERASE"/>
    <property type="match status" value="1"/>
</dbReference>
<feature type="transmembrane region" description="Helical" evidence="9">
    <location>
        <begin position="33"/>
        <end position="56"/>
    </location>
</feature>
<protein>
    <submittedName>
        <fullName evidence="11">Exopolysaccharide biosynthesis protein</fullName>
    </submittedName>
</protein>
<sequence length="226" mass="25822">MTDARIDCDVQLADRRVRRPLSGRLYDRSTKRVIDILLCLVILPVILPLIALLYVLARCDGGPGFFGHRRIGRNGETFRCWKIRTMVPDAEDRLLELLRTDPAARQMWEAEHKLHDDPRITAIGGLLRRTSLDELPQIWNVLRGEMSLVGPRPITETELERYGHRQSVYLALRPGVTGLWQVSGRNDLSYQERVALDTRYFVNLSLRRDLAILARTTGAVLGRTGK</sequence>
<keyword evidence="12" id="KW-1185">Reference proteome</keyword>
<dbReference type="PATRIC" id="fig|1449351.3.peg.2613"/>
<dbReference type="EMBL" id="JAME01000018">
    <property type="protein sequence ID" value="ETX28547.1"/>
    <property type="molecule type" value="Genomic_DNA"/>
</dbReference>
<dbReference type="eggNOG" id="COG2148">
    <property type="taxonomic scope" value="Bacteria"/>
</dbReference>
<evidence type="ECO:0000256" key="5">
    <source>
        <dbReference type="ARBA" id="ARBA00022692"/>
    </source>
</evidence>
<dbReference type="InterPro" id="IPR003362">
    <property type="entry name" value="Bact_transf"/>
</dbReference>
<feature type="domain" description="Bacterial sugar transferase" evidence="10">
    <location>
        <begin position="31"/>
        <end position="221"/>
    </location>
</feature>
<evidence type="ECO:0000313" key="11">
    <source>
        <dbReference type="EMBL" id="ETX28547.1"/>
    </source>
</evidence>
<evidence type="ECO:0000256" key="4">
    <source>
        <dbReference type="ARBA" id="ARBA00022679"/>
    </source>
</evidence>
<proteinExistence type="inferred from homology"/>
<dbReference type="Pfam" id="PF02397">
    <property type="entry name" value="Bac_transf"/>
    <property type="match status" value="1"/>
</dbReference>
<organism evidence="11 12">
    <name type="scientific">Roseivivax isoporae LMG 25204</name>
    <dbReference type="NCBI Taxonomy" id="1449351"/>
    <lineage>
        <taxon>Bacteria</taxon>
        <taxon>Pseudomonadati</taxon>
        <taxon>Pseudomonadota</taxon>
        <taxon>Alphaproteobacteria</taxon>
        <taxon>Rhodobacterales</taxon>
        <taxon>Roseobacteraceae</taxon>
        <taxon>Roseivivax</taxon>
    </lineage>
</organism>
<evidence type="ECO:0000313" key="12">
    <source>
        <dbReference type="Proteomes" id="UP000023430"/>
    </source>
</evidence>
<dbReference type="GO" id="GO:0000271">
    <property type="term" value="P:polysaccharide biosynthetic process"/>
    <property type="evidence" value="ECO:0007669"/>
    <property type="project" value="UniProtKB-KW"/>
</dbReference>
<keyword evidence="3" id="KW-1003">Cell membrane</keyword>
<dbReference type="GO" id="GO:0016780">
    <property type="term" value="F:phosphotransferase activity, for other substituted phosphate groups"/>
    <property type="evidence" value="ECO:0007669"/>
    <property type="project" value="TreeGrafter"/>
</dbReference>
<accession>X7F6N9</accession>